<dbReference type="EMBL" id="CP073347">
    <property type="protein sequence ID" value="UTW11407.1"/>
    <property type="molecule type" value="Genomic_DNA"/>
</dbReference>
<evidence type="ECO:0000313" key="4">
    <source>
        <dbReference type="Proteomes" id="UP001058461"/>
    </source>
</evidence>
<dbReference type="Gene3D" id="3.40.190.10">
    <property type="entry name" value="Periplasmic binding protein-like II"/>
    <property type="match status" value="1"/>
</dbReference>
<gene>
    <name evidence="3" type="ORF">KDW95_19440</name>
</gene>
<dbReference type="InterPro" id="IPR042100">
    <property type="entry name" value="Bug_dom1"/>
</dbReference>
<feature type="signal peptide" evidence="2">
    <location>
        <begin position="1"/>
        <end position="26"/>
    </location>
</feature>
<evidence type="ECO:0000256" key="2">
    <source>
        <dbReference type="SAM" id="SignalP"/>
    </source>
</evidence>
<dbReference type="PANTHER" id="PTHR42928:SF5">
    <property type="entry name" value="BLR1237 PROTEIN"/>
    <property type="match status" value="1"/>
</dbReference>
<dbReference type="PIRSF" id="PIRSF017082">
    <property type="entry name" value="YflP"/>
    <property type="match status" value="1"/>
</dbReference>
<dbReference type="Proteomes" id="UP001058461">
    <property type="component" value="Chromosome"/>
</dbReference>
<dbReference type="PANTHER" id="PTHR42928">
    <property type="entry name" value="TRICARBOXYLATE-BINDING PROTEIN"/>
    <property type="match status" value="1"/>
</dbReference>
<dbReference type="CDD" id="cd07012">
    <property type="entry name" value="PBP2_Bug_TTT"/>
    <property type="match status" value="1"/>
</dbReference>
<feature type="chain" id="PRO_5047036846" evidence="2">
    <location>
        <begin position="27"/>
        <end position="315"/>
    </location>
</feature>
<evidence type="ECO:0000313" key="3">
    <source>
        <dbReference type="EMBL" id="UTW11407.1"/>
    </source>
</evidence>
<dbReference type="InterPro" id="IPR005064">
    <property type="entry name" value="BUG"/>
</dbReference>
<evidence type="ECO:0000256" key="1">
    <source>
        <dbReference type="ARBA" id="ARBA00006987"/>
    </source>
</evidence>
<reference evidence="3" key="1">
    <citation type="submission" date="2021-04" db="EMBL/GenBank/DDBJ databases">
        <title>Oceanospirillales bacteria with DddD are important DMSP degraders in coastal seawater.</title>
        <authorList>
            <person name="Liu J."/>
        </authorList>
    </citation>
    <scope>NUCLEOTIDE SEQUENCE</scope>
    <source>
        <strain evidence="3">D13-1</strain>
    </source>
</reference>
<dbReference type="Gene3D" id="3.40.190.150">
    <property type="entry name" value="Bordetella uptake gene, domain 1"/>
    <property type="match status" value="1"/>
</dbReference>
<protein>
    <submittedName>
        <fullName evidence="3">Tripartite tricarboxylate transporter substrate binding protein</fullName>
    </submittedName>
</protein>
<proteinExistence type="inferred from homology"/>
<name>A0ABY5HHU4_9GAMM</name>
<comment type="similarity">
    <text evidence="1">Belongs to the UPF0065 (bug) family.</text>
</comment>
<sequence>MKKIFQTMLAAVVLGIGALAASASYADYPTKPINLLVAYTAGGGADVFARKIVSTIEEQKGWKFVVQSATGASGSVMATKLKYAKPDGYTIGFAASGAFYLNPVINDKSRYQPGDFTHLAAPAELQMAVVSLSERGWKNLDDMAAYAKENGGLSVALQGEELKQAAETIAQHYGIELRQVPAKGGAGSIAQIMGKHIDLGIIAGAHVKYVESGDMVELGVLTNERTALSPNVMTLKEQGVDYVMRNYFQFSAPKGVSQDIAETLAQAIQDAMQSAEVRELAVERMRLDVTKPLGPNALQEFIVQTSKNIAVQMKR</sequence>
<keyword evidence="4" id="KW-1185">Reference proteome</keyword>
<organism evidence="3 4">
    <name type="scientific">Marinobacterium rhizophilum</name>
    <dbReference type="NCBI Taxonomy" id="420402"/>
    <lineage>
        <taxon>Bacteria</taxon>
        <taxon>Pseudomonadati</taxon>
        <taxon>Pseudomonadota</taxon>
        <taxon>Gammaproteobacteria</taxon>
        <taxon>Oceanospirillales</taxon>
        <taxon>Oceanospirillaceae</taxon>
        <taxon>Marinobacterium</taxon>
    </lineage>
</organism>
<accession>A0ABY5HHU4</accession>
<dbReference type="RefSeq" id="WP_255853447.1">
    <property type="nucleotide sequence ID" value="NZ_CP073347.1"/>
</dbReference>
<dbReference type="Pfam" id="PF03401">
    <property type="entry name" value="TctC"/>
    <property type="match status" value="1"/>
</dbReference>
<keyword evidence="2" id="KW-0732">Signal</keyword>